<feature type="transmembrane region" description="Helical" evidence="9">
    <location>
        <begin position="61"/>
        <end position="80"/>
    </location>
</feature>
<evidence type="ECO:0000313" key="10">
    <source>
        <dbReference type="EMBL" id="SLM48860.1"/>
    </source>
</evidence>
<evidence type="ECO:0000256" key="1">
    <source>
        <dbReference type="ARBA" id="ARBA00004651"/>
    </source>
</evidence>
<reference evidence="10 11" key="1">
    <citation type="submission" date="2017-03" db="EMBL/GenBank/DDBJ databases">
        <authorList>
            <person name="Afonso C.L."/>
            <person name="Miller P.J."/>
            <person name="Scott M.A."/>
            <person name="Spackman E."/>
            <person name="Goraichik I."/>
            <person name="Dimitrov K.M."/>
            <person name="Suarez D.L."/>
            <person name="Swayne D.E."/>
        </authorList>
    </citation>
    <scope>NUCLEOTIDE SEQUENCE [LARGE SCALE GENOMIC DNA]</scope>
    <source>
        <strain evidence="10">Genome sequencing of Nitrospira japonica strain NJ11</strain>
    </source>
</reference>
<keyword evidence="3 8" id="KW-0813">Transport</keyword>
<dbReference type="InterPro" id="IPR002657">
    <property type="entry name" value="BilAc:Na_symport/Acr3"/>
</dbReference>
<dbReference type="Pfam" id="PF01758">
    <property type="entry name" value="SBF"/>
    <property type="match status" value="1"/>
</dbReference>
<dbReference type="OrthoDB" id="9771457at2"/>
<dbReference type="GO" id="GO:0015105">
    <property type="term" value="F:arsenite transmembrane transporter activity"/>
    <property type="evidence" value="ECO:0007669"/>
    <property type="project" value="TreeGrafter"/>
</dbReference>
<feature type="transmembrane region" description="Helical" evidence="9">
    <location>
        <begin position="166"/>
        <end position="185"/>
    </location>
</feature>
<keyword evidence="6 8" id="KW-1133">Transmembrane helix</keyword>
<keyword evidence="5 8" id="KW-0812">Transmembrane</keyword>
<feature type="transmembrane region" description="Helical" evidence="9">
    <location>
        <begin position="197"/>
        <end position="216"/>
    </location>
</feature>
<dbReference type="GO" id="GO:0015104">
    <property type="term" value="F:antimonite transmembrane transporter activity"/>
    <property type="evidence" value="ECO:0007669"/>
    <property type="project" value="TreeGrafter"/>
</dbReference>
<dbReference type="KEGG" id="nja:NSJP_2693"/>
<evidence type="ECO:0000256" key="7">
    <source>
        <dbReference type="ARBA" id="ARBA00023136"/>
    </source>
</evidence>
<dbReference type="PANTHER" id="PTHR43057">
    <property type="entry name" value="ARSENITE EFFLUX TRANSPORTER"/>
    <property type="match status" value="1"/>
</dbReference>
<dbReference type="InterPro" id="IPR038770">
    <property type="entry name" value="Na+/solute_symporter_sf"/>
</dbReference>
<dbReference type="Gene3D" id="1.20.1530.20">
    <property type="match status" value="1"/>
</dbReference>
<feature type="transmembrane region" description="Helical" evidence="9">
    <location>
        <begin position="267"/>
        <end position="289"/>
    </location>
</feature>
<evidence type="ECO:0000256" key="9">
    <source>
        <dbReference type="SAM" id="Phobius"/>
    </source>
</evidence>
<feature type="transmembrane region" description="Helical" evidence="9">
    <location>
        <begin position="328"/>
        <end position="350"/>
    </location>
</feature>
<feature type="transmembrane region" description="Helical" evidence="9">
    <location>
        <begin position="92"/>
        <end position="120"/>
    </location>
</feature>
<keyword evidence="11" id="KW-1185">Reference proteome</keyword>
<sequence>MDVALTVPVPQAAKRLNLFERYLSLWVVGCMLMGVGLGRAFPGIVQHLRSLEVGEGSHINLPMALLIWLMIVPMMMKVDLASLRLVGQRPTGLFVTLVVNWLVKPFSMALFAWVFFRYLFAAWMTPSEAEQYIAGCIILAAAPCTAMVFVWSYLTDGDPAYTLVQVTVNDLLMPVLFVPIIGLLISGASSLSVPYAVLWYSVLAFVVIPLTIGTLLRAWLMRQYGARWFTDDFLPRFAPVTIAALLLTLVLIFAFQADNILTNPWHVALIAVPIVLQVYLNAALAYGLMQRLGVPYAVAAPGSLIGASNFFELAVATAIALFGPESGAALATVVGVLVEVPVMLSVCGICTRTRHWFPLKQVA</sequence>
<evidence type="ECO:0000256" key="2">
    <source>
        <dbReference type="ARBA" id="ARBA00010110"/>
    </source>
</evidence>
<feature type="transmembrane region" description="Helical" evidence="9">
    <location>
        <begin position="296"/>
        <end position="322"/>
    </location>
</feature>
<keyword evidence="4 8" id="KW-1003">Cell membrane</keyword>
<gene>
    <name evidence="10" type="ORF">NSJP_2693</name>
</gene>
<evidence type="ECO:0000256" key="6">
    <source>
        <dbReference type="ARBA" id="ARBA00022989"/>
    </source>
</evidence>
<dbReference type="GO" id="GO:0005886">
    <property type="term" value="C:plasma membrane"/>
    <property type="evidence" value="ECO:0007669"/>
    <property type="project" value="UniProtKB-SubCell"/>
</dbReference>
<feature type="transmembrane region" description="Helical" evidence="9">
    <location>
        <begin position="237"/>
        <end position="255"/>
    </location>
</feature>
<dbReference type="PANTHER" id="PTHR43057:SF1">
    <property type="entry name" value="ARSENICAL-RESISTANCE PROTEIN 3"/>
    <property type="match status" value="1"/>
</dbReference>
<proteinExistence type="inferred from homology"/>
<accession>A0A1W1I783</accession>
<evidence type="ECO:0000256" key="8">
    <source>
        <dbReference type="PIRNR" id="PIRNR005508"/>
    </source>
</evidence>
<evidence type="ECO:0008006" key="12">
    <source>
        <dbReference type="Google" id="ProtNLM"/>
    </source>
</evidence>
<dbReference type="GO" id="GO:0015297">
    <property type="term" value="F:antiporter activity"/>
    <property type="evidence" value="ECO:0007669"/>
    <property type="project" value="UniProtKB-UniRule"/>
</dbReference>
<dbReference type="Proteomes" id="UP000192042">
    <property type="component" value="Chromosome I"/>
</dbReference>
<evidence type="ECO:0000313" key="11">
    <source>
        <dbReference type="Proteomes" id="UP000192042"/>
    </source>
</evidence>
<dbReference type="InterPro" id="IPR004706">
    <property type="entry name" value="Arsenical-R_Acr3"/>
</dbReference>
<evidence type="ECO:0000256" key="4">
    <source>
        <dbReference type="ARBA" id="ARBA00022475"/>
    </source>
</evidence>
<protein>
    <recommendedName>
        <fullName evidence="12">Arsenite resistance protein ArsB</fullName>
    </recommendedName>
</protein>
<evidence type="ECO:0000256" key="3">
    <source>
        <dbReference type="ARBA" id="ARBA00022448"/>
    </source>
</evidence>
<evidence type="ECO:0000256" key="5">
    <source>
        <dbReference type="ARBA" id="ARBA00022692"/>
    </source>
</evidence>
<name>A0A1W1I783_9BACT</name>
<keyword evidence="7 8" id="KW-0472">Membrane</keyword>
<organism evidence="10 11">
    <name type="scientific">Nitrospira japonica</name>
    <dbReference type="NCBI Taxonomy" id="1325564"/>
    <lineage>
        <taxon>Bacteria</taxon>
        <taxon>Pseudomonadati</taxon>
        <taxon>Nitrospirota</taxon>
        <taxon>Nitrospiria</taxon>
        <taxon>Nitrospirales</taxon>
        <taxon>Nitrospiraceae</taxon>
        <taxon>Nitrospira</taxon>
    </lineage>
</organism>
<comment type="similarity">
    <text evidence="2 8">Belongs to the arsenical resistance-3 (ACR3) (TC 2.A.59) family.</text>
</comment>
<dbReference type="NCBIfam" id="TIGR00832">
    <property type="entry name" value="acr3"/>
    <property type="match status" value="1"/>
</dbReference>
<dbReference type="EMBL" id="LT828648">
    <property type="protein sequence ID" value="SLM48860.1"/>
    <property type="molecule type" value="Genomic_DNA"/>
</dbReference>
<feature type="transmembrane region" description="Helical" evidence="9">
    <location>
        <begin position="22"/>
        <end position="41"/>
    </location>
</feature>
<dbReference type="PIRSF" id="PIRSF005508">
    <property type="entry name" value="Acr3"/>
    <property type="match status" value="1"/>
</dbReference>
<feature type="transmembrane region" description="Helical" evidence="9">
    <location>
        <begin position="132"/>
        <end position="154"/>
    </location>
</feature>
<dbReference type="STRING" id="1325564.NSJP_2693"/>
<comment type="subcellular location">
    <subcellularLocation>
        <location evidence="1 8">Cell membrane</location>
        <topology evidence="1 8">Multi-pass membrane protein</topology>
    </subcellularLocation>
</comment>
<dbReference type="AlphaFoldDB" id="A0A1W1I783"/>